<protein>
    <submittedName>
        <fullName evidence="5">Regulatory protein, luxR family</fullName>
    </submittedName>
</protein>
<dbReference type="GO" id="GO:0003677">
    <property type="term" value="F:DNA binding"/>
    <property type="evidence" value="ECO:0007669"/>
    <property type="project" value="UniProtKB-KW"/>
</dbReference>
<dbReference type="Gene3D" id="1.10.10.10">
    <property type="entry name" value="Winged helix-like DNA-binding domain superfamily/Winged helix DNA-binding domain"/>
    <property type="match status" value="1"/>
</dbReference>
<keyword evidence="6" id="KW-1185">Reference proteome</keyword>
<accession>A0A1I0YQJ9</accession>
<dbReference type="PROSITE" id="PS50043">
    <property type="entry name" value="HTH_LUXR_2"/>
    <property type="match status" value="1"/>
</dbReference>
<dbReference type="Pfam" id="PF00196">
    <property type="entry name" value="GerE"/>
    <property type="match status" value="1"/>
</dbReference>
<name>A0A1I0YQJ9_9BACI</name>
<evidence type="ECO:0000313" key="6">
    <source>
        <dbReference type="Proteomes" id="UP000198642"/>
    </source>
</evidence>
<dbReference type="InterPro" id="IPR041617">
    <property type="entry name" value="TPR_MalT"/>
</dbReference>
<dbReference type="SUPFAM" id="SSF46894">
    <property type="entry name" value="C-terminal effector domain of the bipartite response regulators"/>
    <property type="match status" value="1"/>
</dbReference>
<keyword evidence="3" id="KW-0804">Transcription</keyword>
<dbReference type="InterPro" id="IPR016032">
    <property type="entry name" value="Sig_transdc_resp-reg_C-effctor"/>
</dbReference>
<sequence>MIFYEGFTPSNHQIQAPKLNSDSIHRERISNDLDKCLNGKMTLVCTAAGFGKTTTIAQWLHNRGLRSAWIFLNEQANDPVEFWRYLTYSIHHTIPELSVQSLELHLHSAEATMASLINTLRYLSSPLILVFDNYHEINHHWIHAATEYLIKHTPDKLHFILSSRMNPPFELHRLQLDRQIHELDTDVLRLNRGELLDYLSYMNLHLSENAITYLEKRTEGWITGINFIVLTMKDKQTAESTAISFINGKHEVISDYLIKDVLNRLPDSLRAFVLRLSLLDHFSPPLCEAVTGYPDAKLMLEKLQKANIFINVCDNAQQWFRFHPLFAEAMQFYLRHYEDVSEYHLHEKAADWFGEHKYYDQAIKHALSGRQYQKAATWLSHYAPYLLRKRELTYLNDWLNDFPAELRKRDADLMIIHAWVLALNGYLDEADGKLLEVNALVEQLNKTQQKKLYAEFFALRGYMAIIRHEPHKSLYSLKKAVTIQPTVSKYFQAGVDFNGVEAYPIRGPLSGGGRLHTTHALYTSLRPLLRQRGLAVVGYGSIILAGIHYERCEWEQARYFINRGKELGWKNQMVGIFVPIHFLQIKYNIARGETDSTWKMFTTLEARLNELHPPKHWFRMIETFKTRLYIKEGKKDMVEKWLRETLDAEQSPKYDENQPLLGFEDITKARALMMKQQYDTANKILNQLTHHFEMKERLGDMIEVFILKSLVFHHQNQLQKAMLTMEQAIEKAEPEHYIRIFLDEGKQAAEILYSLQRHKPRNYVKTLLSLFKEEGIDFLNQTQDSSKQHILTNREIELLQLVGTGMKNKEIATALYISLGSVKVYLTQIYDKLGVNNRTKAVAKARELHILD</sequence>
<dbReference type="InterPro" id="IPR036388">
    <property type="entry name" value="WH-like_DNA-bd_sf"/>
</dbReference>
<dbReference type="GO" id="GO:0006355">
    <property type="term" value="P:regulation of DNA-templated transcription"/>
    <property type="evidence" value="ECO:0007669"/>
    <property type="project" value="InterPro"/>
</dbReference>
<dbReference type="SUPFAM" id="SSF48452">
    <property type="entry name" value="TPR-like"/>
    <property type="match status" value="1"/>
</dbReference>
<dbReference type="InterPro" id="IPR027417">
    <property type="entry name" value="P-loop_NTPase"/>
</dbReference>
<evidence type="ECO:0000256" key="2">
    <source>
        <dbReference type="ARBA" id="ARBA00023125"/>
    </source>
</evidence>
<gene>
    <name evidence="5" type="ORF">SAMN04488072_108109</name>
</gene>
<dbReference type="Pfam" id="PF17874">
    <property type="entry name" value="TPR_MalT"/>
    <property type="match status" value="1"/>
</dbReference>
<dbReference type="AlphaFoldDB" id="A0A1I0YQJ9"/>
<dbReference type="InterPro" id="IPR059106">
    <property type="entry name" value="WHD_MalT"/>
</dbReference>
<dbReference type="Pfam" id="PF25873">
    <property type="entry name" value="WHD_MalT"/>
    <property type="match status" value="1"/>
</dbReference>
<dbReference type="InterPro" id="IPR011990">
    <property type="entry name" value="TPR-like_helical_dom_sf"/>
</dbReference>
<dbReference type="SMART" id="SM00421">
    <property type="entry name" value="HTH_LUXR"/>
    <property type="match status" value="1"/>
</dbReference>
<keyword evidence="1" id="KW-0805">Transcription regulation</keyword>
<reference evidence="5 6" key="1">
    <citation type="submission" date="2016-10" db="EMBL/GenBank/DDBJ databases">
        <authorList>
            <person name="de Groot N.N."/>
        </authorList>
    </citation>
    <scope>NUCLEOTIDE SEQUENCE [LARGE SCALE GENOMIC DNA]</scope>
    <source>
        <strain evidence="5 6">CGMCC 1.3702</strain>
    </source>
</reference>
<evidence type="ECO:0000259" key="4">
    <source>
        <dbReference type="PROSITE" id="PS50043"/>
    </source>
</evidence>
<proteinExistence type="predicted"/>
<dbReference type="SUPFAM" id="SSF52540">
    <property type="entry name" value="P-loop containing nucleoside triphosphate hydrolases"/>
    <property type="match status" value="1"/>
</dbReference>
<dbReference type="Gene3D" id="3.40.50.300">
    <property type="entry name" value="P-loop containing nucleotide triphosphate hydrolases"/>
    <property type="match status" value="1"/>
</dbReference>
<dbReference type="CDD" id="cd06170">
    <property type="entry name" value="LuxR_C_like"/>
    <property type="match status" value="1"/>
</dbReference>
<evidence type="ECO:0000313" key="5">
    <source>
        <dbReference type="EMBL" id="SFB15659.1"/>
    </source>
</evidence>
<dbReference type="STRING" id="237679.SAMN04488072_108109"/>
<keyword evidence="2" id="KW-0238">DNA-binding</keyword>
<dbReference type="PRINTS" id="PR00038">
    <property type="entry name" value="HTHLUXR"/>
</dbReference>
<dbReference type="PANTHER" id="PTHR44688:SF25">
    <property type="entry name" value="HTH LUXR-TYPE DOMAIN-CONTAINING PROTEIN"/>
    <property type="match status" value="1"/>
</dbReference>
<dbReference type="Proteomes" id="UP000198642">
    <property type="component" value="Unassembled WGS sequence"/>
</dbReference>
<evidence type="ECO:0000256" key="3">
    <source>
        <dbReference type="ARBA" id="ARBA00023163"/>
    </source>
</evidence>
<dbReference type="PANTHER" id="PTHR44688">
    <property type="entry name" value="DNA-BINDING TRANSCRIPTIONAL ACTIVATOR DEVR_DOSR"/>
    <property type="match status" value="1"/>
</dbReference>
<dbReference type="InterPro" id="IPR000792">
    <property type="entry name" value="Tscrpt_reg_LuxR_C"/>
</dbReference>
<dbReference type="Gene3D" id="1.25.40.10">
    <property type="entry name" value="Tetratricopeptide repeat domain"/>
    <property type="match status" value="1"/>
</dbReference>
<dbReference type="EMBL" id="FOJW01000008">
    <property type="protein sequence ID" value="SFB15659.1"/>
    <property type="molecule type" value="Genomic_DNA"/>
</dbReference>
<feature type="domain" description="HTH luxR-type" evidence="4">
    <location>
        <begin position="784"/>
        <end position="849"/>
    </location>
</feature>
<dbReference type="OrthoDB" id="1137593at2"/>
<dbReference type="RefSeq" id="WP_090237834.1">
    <property type="nucleotide sequence ID" value="NZ_FOJW01000008.1"/>
</dbReference>
<organism evidence="5 6">
    <name type="scientific">Lentibacillus halodurans</name>
    <dbReference type="NCBI Taxonomy" id="237679"/>
    <lineage>
        <taxon>Bacteria</taxon>
        <taxon>Bacillati</taxon>
        <taxon>Bacillota</taxon>
        <taxon>Bacilli</taxon>
        <taxon>Bacillales</taxon>
        <taxon>Bacillaceae</taxon>
        <taxon>Lentibacillus</taxon>
    </lineage>
</organism>
<evidence type="ECO:0000256" key="1">
    <source>
        <dbReference type="ARBA" id="ARBA00023015"/>
    </source>
</evidence>